<dbReference type="EMBL" id="UYYB01132488">
    <property type="protein sequence ID" value="VDM84710.1"/>
    <property type="molecule type" value="Genomic_DNA"/>
</dbReference>
<gene>
    <name evidence="1" type="ORF">SVUK_LOCUS19708</name>
</gene>
<proteinExistence type="predicted"/>
<sequence length="70" mass="8155">MVEAGFVVHPSVVHLVDSHEIHFAWPFFASVLCNKKRHYHQLLLTSAADRSELNAFYEDLKDVIRKEKSF</sequence>
<dbReference type="AlphaFoldDB" id="A0A3P7JGJ4"/>
<organism evidence="1 2">
    <name type="scientific">Strongylus vulgaris</name>
    <name type="common">Blood worm</name>
    <dbReference type="NCBI Taxonomy" id="40348"/>
    <lineage>
        <taxon>Eukaryota</taxon>
        <taxon>Metazoa</taxon>
        <taxon>Ecdysozoa</taxon>
        <taxon>Nematoda</taxon>
        <taxon>Chromadorea</taxon>
        <taxon>Rhabditida</taxon>
        <taxon>Rhabditina</taxon>
        <taxon>Rhabditomorpha</taxon>
        <taxon>Strongyloidea</taxon>
        <taxon>Strongylidae</taxon>
        <taxon>Strongylus</taxon>
    </lineage>
</organism>
<reference evidence="1 2" key="1">
    <citation type="submission" date="2018-11" db="EMBL/GenBank/DDBJ databases">
        <authorList>
            <consortium name="Pathogen Informatics"/>
        </authorList>
    </citation>
    <scope>NUCLEOTIDE SEQUENCE [LARGE SCALE GENOMIC DNA]</scope>
</reference>
<name>A0A3P7JGJ4_STRVU</name>
<keyword evidence="2" id="KW-1185">Reference proteome</keyword>
<dbReference type="Proteomes" id="UP000270094">
    <property type="component" value="Unassembled WGS sequence"/>
</dbReference>
<evidence type="ECO:0000313" key="2">
    <source>
        <dbReference type="Proteomes" id="UP000270094"/>
    </source>
</evidence>
<protein>
    <submittedName>
        <fullName evidence="1">Uncharacterized protein</fullName>
    </submittedName>
</protein>
<evidence type="ECO:0000313" key="1">
    <source>
        <dbReference type="EMBL" id="VDM84710.1"/>
    </source>
</evidence>
<accession>A0A3P7JGJ4</accession>